<accession>A0A0M4DEN3</accession>
<dbReference type="GO" id="GO:0016830">
    <property type="term" value="F:carbon-carbon lyase activity"/>
    <property type="evidence" value="ECO:0007669"/>
    <property type="project" value="UniProtKB-UniRule"/>
</dbReference>
<evidence type="ECO:0000313" key="6">
    <source>
        <dbReference type="Proteomes" id="UP000057158"/>
    </source>
</evidence>
<comment type="pathway">
    <text evidence="1 4">Quinol/quinone metabolism; menaquinone biosynthesis.</text>
</comment>
<keyword evidence="2 4" id="KW-0474">Menaquinone biosynthesis</keyword>
<dbReference type="AlphaFoldDB" id="A0A0M4DEN3"/>
<name>A0A0M4DEN3_9BACT</name>
<keyword evidence="3 4" id="KW-0456">Lyase</keyword>
<dbReference type="PATRIC" id="fig|1603606.3.peg.22"/>
<evidence type="ECO:0000313" key="5">
    <source>
        <dbReference type="EMBL" id="ALC14820.1"/>
    </source>
</evidence>
<reference evidence="5 6" key="1">
    <citation type="submission" date="2015-07" db="EMBL/GenBank/DDBJ databases">
        <title>Isolation and Genomic Characterization of a Novel Halophilic Metal-Reducing Deltaproteobacterium from the Deep Subsurface.</title>
        <authorList>
            <person name="Badalamenti J.P."/>
            <person name="Summers Z.M."/>
            <person name="Gralnick J.A."/>
            <person name="Bond D.R."/>
        </authorList>
    </citation>
    <scope>NUCLEOTIDE SEQUENCE [LARGE SCALE GENOMIC DNA]</scope>
    <source>
        <strain evidence="5 6">WTL</strain>
    </source>
</reference>
<dbReference type="Pfam" id="PF02621">
    <property type="entry name" value="VitK2_biosynth"/>
    <property type="match status" value="1"/>
</dbReference>
<evidence type="ECO:0000256" key="1">
    <source>
        <dbReference type="ARBA" id="ARBA00004863"/>
    </source>
</evidence>
<dbReference type="GO" id="GO:0009234">
    <property type="term" value="P:menaquinone biosynthetic process"/>
    <property type="evidence" value="ECO:0007669"/>
    <property type="project" value="UniProtKB-UniRule"/>
</dbReference>
<dbReference type="SUPFAM" id="SSF53850">
    <property type="entry name" value="Periplasmic binding protein-like II"/>
    <property type="match status" value="1"/>
</dbReference>
<feature type="active site" description="Proton acceptor" evidence="4">
    <location>
        <position position="148"/>
    </location>
</feature>
<organism evidence="5 6">
    <name type="scientific">Desulfuromonas soudanensis</name>
    <dbReference type="NCBI Taxonomy" id="1603606"/>
    <lineage>
        <taxon>Bacteria</taxon>
        <taxon>Pseudomonadati</taxon>
        <taxon>Thermodesulfobacteriota</taxon>
        <taxon>Desulfuromonadia</taxon>
        <taxon>Desulfuromonadales</taxon>
        <taxon>Desulfuromonadaceae</taxon>
        <taxon>Desulfuromonas</taxon>
    </lineage>
</organism>
<keyword evidence="6" id="KW-1185">Reference proteome</keyword>
<dbReference type="PANTHER" id="PTHR37167">
    <property type="entry name" value="1,4-DIHYDROXY-6-NAPHTOATE SYNTHASE"/>
    <property type="match status" value="1"/>
</dbReference>
<dbReference type="Proteomes" id="UP000057158">
    <property type="component" value="Chromosome"/>
</dbReference>
<dbReference type="EC" id="4.1.99.29" evidence="4"/>
<dbReference type="RefSeq" id="WP_053549084.1">
    <property type="nucleotide sequence ID" value="NZ_CP010802.1"/>
</dbReference>
<dbReference type="PANTHER" id="PTHR37167:SF1">
    <property type="entry name" value="1,4-DIHYDROXY-6-NAPHTOATE SYNTHASE"/>
    <property type="match status" value="1"/>
</dbReference>
<dbReference type="InterPro" id="IPR003773">
    <property type="entry name" value="Menaquinone_biosynth"/>
</dbReference>
<feature type="binding site" evidence="4">
    <location>
        <begin position="55"/>
        <end position="57"/>
    </location>
    <ligand>
        <name>substrate</name>
    </ligand>
</feature>
<protein>
    <recommendedName>
        <fullName evidence="4">1,4-dihydroxy-6-naphtoate synthase</fullName>
        <ecNumber evidence="4">4.1.99.29</ecNumber>
    </recommendedName>
    <alternativeName>
        <fullName evidence="4">Menaquinone biosynthetic enzyme MqnD</fullName>
    </alternativeName>
</protein>
<evidence type="ECO:0000256" key="2">
    <source>
        <dbReference type="ARBA" id="ARBA00022428"/>
    </source>
</evidence>
<comment type="function">
    <text evidence="4">Catalyzes the conversion of cyclic dehypoxanthine futalosine (cyclic DHFL) into 1,4-dihydroxy-6-naphthoate, a step in the biosynthesis of menaquinone (MK, vitamin K2).</text>
</comment>
<gene>
    <name evidence="4 5" type="primary">mqnD</name>
    <name evidence="5" type="ORF">DSOUD_0019</name>
</gene>
<evidence type="ECO:0000256" key="3">
    <source>
        <dbReference type="ARBA" id="ARBA00023239"/>
    </source>
</evidence>
<comment type="catalytic activity">
    <reaction evidence="4">
        <text>cyclic dehypoxanthinylfutalosinate = 1,4-dihydroxy-6-naphthoate + dihydroxyacetone</text>
        <dbReference type="Rhea" id="RHEA:33087"/>
        <dbReference type="ChEBI" id="CHEBI:16016"/>
        <dbReference type="ChEBI" id="CHEBI:64254"/>
        <dbReference type="ChEBI" id="CHEBI:64270"/>
        <dbReference type="EC" id="4.1.99.29"/>
    </reaction>
</comment>
<dbReference type="Gene3D" id="3.40.190.10">
    <property type="entry name" value="Periplasmic binding protein-like II"/>
    <property type="match status" value="2"/>
</dbReference>
<dbReference type="KEGG" id="des:DSOUD_0019"/>
<dbReference type="EMBL" id="CP010802">
    <property type="protein sequence ID" value="ALC14820.1"/>
    <property type="molecule type" value="Genomic_DNA"/>
</dbReference>
<dbReference type="STRING" id="1603606.DSOUD_0019"/>
<proteinExistence type="inferred from homology"/>
<evidence type="ECO:0000256" key="4">
    <source>
        <dbReference type="HAMAP-Rule" id="MF_00996"/>
    </source>
</evidence>
<dbReference type="UniPathway" id="UPA00079"/>
<dbReference type="OrthoDB" id="9809439at2"/>
<sequence length="276" mass="30169">MTLSLGYSPCPNDTFIFYALIHGRIAAEGLSFRERLEDVETLNSLARQGALDLTKVSYHALGHLRRDYALLHSGGALGRGCGPLVVARREAALEDLRSRRIAIPGLLTTANLLLQLHGSGFDNLVVLPFHRIMEAVSSGEVEAGVIIHESRFTYRDQGLVEILDLGAWWEEETGAPIPLGGILARRSLGAEVIARADRALRRSVEYALAHPGEARAYIKAHAQELSDTVIDSHIALYVNHFSVDLGDEGIRAVETLFARAEARGILPPQDLPLFVP</sequence>
<feature type="binding site" evidence="4">
    <location>
        <begin position="109"/>
        <end position="110"/>
    </location>
    <ligand>
        <name>substrate</name>
    </ligand>
</feature>
<dbReference type="HAMAP" id="MF_00996">
    <property type="entry name" value="MqnD"/>
    <property type="match status" value="1"/>
</dbReference>
<dbReference type="InterPro" id="IPR030869">
    <property type="entry name" value="MqnD"/>
</dbReference>
<comment type="similarity">
    <text evidence="4">Belongs to the MqnA/MqnD family. MqnD subfamily.</text>
</comment>
<dbReference type="CDD" id="cd13635">
    <property type="entry name" value="PBP2_Ttha1568_Mqnd"/>
    <property type="match status" value="1"/>
</dbReference>